<organism evidence="1 2">
    <name type="scientific">Pseudochelatococcus lubricantis</name>
    <dbReference type="NCBI Taxonomy" id="1538102"/>
    <lineage>
        <taxon>Bacteria</taxon>
        <taxon>Pseudomonadati</taxon>
        <taxon>Pseudomonadota</taxon>
        <taxon>Alphaproteobacteria</taxon>
        <taxon>Hyphomicrobiales</taxon>
        <taxon>Chelatococcaceae</taxon>
        <taxon>Pseudochelatococcus</taxon>
    </lineage>
</organism>
<reference evidence="1 2" key="1">
    <citation type="submission" date="2020-03" db="EMBL/GenBank/DDBJ databases">
        <title>Genomic Encyclopedia of Type Strains, Phase IV (KMG-IV): sequencing the most valuable type-strain genomes for metagenomic binning, comparative biology and taxonomic classification.</title>
        <authorList>
            <person name="Goeker M."/>
        </authorList>
    </citation>
    <scope>NUCLEOTIDE SEQUENCE [LARGE SCALE GENOMIC DNA]</scope>
    <source>
        <strain evidence="1 2">DSM 103870</strain>
    </source>
</reference>
<evidence type="ECO:0000313" key="2">
    <source>
        <dbReference type="Proteomes" id="UP001429580"/>
    </source>
</evidence>
<protein>
    <submittedName>
        <fullName evidence="1">Uncharacterized protein</fullName>
    </submittedName>
</protein>
<dbReference type="Proteomes" id="UP001429580">
    <property type="component" value="Unassembled WGS sequence"/>
</dbReference>
<sequence>MRIATGTSSSQFSRGAFAIVAAALILGIAMTANTVAASLRHPVSVQGGSSLRADHGSHPHIASLPAVVVPAASR</sequence>
<gene>
    <name evidence="1" type="ORF">FHS82_000735</name>
</gene>
<evidence type="ECO:0000313" key="1">
    <source>
        <dbReference type="EMBL" id="NIJ56922.1"/>
    </source>
</evidence>
<name>A0ABX0UVY3_9HYPH</name>
<accession>A0ABX0UVY3</accession>
<dbReference type="RefSeq" id="WP_166948801.1">
    <property type="nucleotide sequence ID" value="NZ_JAASQI010000001.1"/>
</dbReference>
<proteinExistence type="predicted"/>
<keyword evidence="2" id="KW-1185">Reference proteome</keyword>
<comment type="caution">
    <text evidence="1">The sequence shown here is derived from an EMBL/GenBank/DDBJ whole genome shotgun (WGS) entry which is preliminary data.</text>
</comment>
<dbReference type="EMBL" id="JAASQI010000001">
    <property type="protein sequence ID" value="NIJ56922.1"/>
    <property type="molecule type" value="Genomic_DNA"/>
</dbReference>